<keyword evidence="1" id="KW-1133">Transmembrane helix</keyword>
<feature type="transmembrane region" description="Helical" evidence="1">
    <location>
        <begin position="6"/>
        <end position="28"/>
    </location>
</feature>
<protein>
    <submittedName>
        <fullName evidence="2">Uncharacterized protein</fullName>
    </submittedName>
</protein>
<organism evidence="2 3">
    <name type="scientific">Catalinimonas alkaloidigena</name>
    <dbReference type="NCBI Taxonomy" id="1075417"/>
    <lineage>
        <taxon>Bacteria</taxon>
        <taxon>Pseudomonadati</taxon>
        <taxon>Bacteroidota</taxon>
        <taxon>Cytophagia</taxon>
        <taxon>Cytophagales</taxon>
        <taxon>Catalimonadaceae</taxon>
        <taxon>Catalinimonas</taxon>
    </lineage>
</organism>
<keyword evidence="3" id="KW-1185">Reference proteome</keyword>
<name>A0A1G9V8W2_9BACT</name>
<proteinExistence type="predicted"/>
<keyword evidence="1" id="KW-0472">Membrane</keyword>
<keyword evidence="1" id="KW-0812">Transmembrane</keyword>
<gene>
    <name evidence="2" type="ORF">SAMN05421823_11955</name>
</gene>
<dbReference type="Proteomes" id="UP000198510">
    <property type="component" value="Unassembled WGS sequence"/>
</dbReference>
<dbReference type="STRING" id="1075417.SAMN05421823_11955"/>
<reference evidence="2 3" key="1">
    <citation type="submission" date="2016-10" db="EMBL/GenBank/DDBJ databases">
        <authorList>
            <person name="de Groot N.N."/>
        </authorList>
    </citation>
    <scope>NUCLEOTIDE SEQUENCE [LARGE SCALE GENOMIC DNA]</scope>
    <source>
        <strain evidence="2 3">DSM 25186</strain>
    </source>
</reference>
<dbReference type="EMBL" id="FNFO01000019">
    <property type="protein sequence ID" value="SDM68642.1"/>
    <property type="molecule type" value="Genomic_DNA"/>
</dbReference>
<accession>A0A1G9V8W2</accession>
<dbReference type="AlphaFoldDB" id="A0A1G9V8W2"/>
<sequence length="38" mass="4388">MSEHKLLIRLNLVLVVLSILSVLISLYFRYQDSKPAQS</sequence>
<evidence type="ECO:0000313" key="3">
    <source>
        <dbReference type="Proteomes" id="UP000198510"/>
    </source>
</evidence>
<evidence type="ECO:0000313" key="2">
    <source>
        <dbReference type="EMBL" id="SDM68642.1"/>
    </source>
</evidence>
<evidence type="ECO:0000256" key="1">
    <source>
        <dbReference type="SAM" id="Phobius"/>
    </source>
</evidence>